<dbReference type="SUPFAM" id="SSF88723">
    <property type="entry name" value="PIN domain-like"/>
    <property type="match status" value="1"/>
</dbReference>
<gene>
    <name evidence="3" type="ORF">STAS_03196</name>
</gene>
<protein>
    <submittedName>
        <fullName evidence="3">Forkhead-associated (FHA) domain-containing protein</fullName>
    </submittedName>
</protein>
<evidence type="ECO:0000259" key="2">
    <source>
        <dbReference type="PROSITE" id="PS50006"/>
    </source>
</evidence>
<reference evidence="4" key="1">
    <citation type="journal article" date="2019" name="Curr. Biol.">
        <title>Genome Sequence of Striga asiatica Provides Insight into the Evolution of Plant Parasitism.</title>
        <authorList>
            <person name="Yoshida S."/>
            <person name="Kim S."/>
            <person name="Wafula E.K."/>
            <person name="Tanskanen J."/>
            <person name="Kim Y.M."/>
            <person name="Honaas L."/>
            <person name="Yang Z."/>
            <person name="Spallek T."/>
            <person name="Conn C.E."/>
            <person name="Ichihashi Y."/>
            <person name="Cheong K."/>
            <person name="Cui S."/>
            <person name="Der J.P."/>
            <person name="Gundlach H."/>
            <person name="Jiao Y."/>
            <person name="Hori C."/>
            <person name="Ishida J.K."/>
            <person name="Kasahara H."/>
            <person name="Kiba T."/>
            <person name="Kim M.S."/>
            <person name="Koo N."/>
            <person name="Laohavisit A."/>
            <person name="Lee Y.H."/>
            <person name="Lumba S."/>
            <person name="McCourt P."/>
            <person name="Mortimer J.C."/>
            <person name="Mutuku J.M."/>
            <person name="Nomura T."/>
            <person name="Sasaki-Sekimoto Y."/>
            <person name="Seto Y."/>
            <person name="Wang Y."/>
            <person name="Wakatake T."/>
            <person name="Sakakibara H."/>
            <person name="Demura T."/>
            <person name="Yamaguchi S."/>
            <person name="Yoneyama K."/>
            <person name="Manabe R.I."/>
            <person name="Nelson D.C."/>
            <person name="Schulman A.H."/>
            <person name="Timko M.P."/>
            <person name="dePamphilis C.W."/>
            <person name="Choi D."/>
            <person name="Shirasu K."/>
        </authorList>
    </citation>
    <scope>NUCLEOTIDE SEQUENCE [LARGE SCALE GENOMIC DNA]</scope>
    <source>
        <strain evidence="4">cv. UVA1</strain>
    </source>
</reference>
<dbReference type="InterPro" id="IPR008984">
    <property type="entry name" value="SMAD_FHA_dom_sf"/>
</dbReference>
<dbReference type="InterPro" id="IPR029060">
    <property type="entry name" value="PIN-like_dom_sf"/>
</dbReference>
<feature type="region of interest" description="Disordered" evidence="1">
    <location>
        <begin position="194"/>
        <end position="213"/>
    </location>
</feature>
<proteinExistence type="predicted"/>
<name>A0A5A7P3Z7_STRAF</name>
<dbReference type="AlphaFoldDB" id="A0A5A7P3Z7"/>
<dbReference type="SMART" id="SM00240">
    <property type="entry name" value="FHA"/>
    <property type="match status" value="1"/>
</dbReference>
<dbReference type="Gene3D" id="3.40.50.1010">
    <property type="entry name" value="5'-nuclease"/>
    <property type="match status" value="1"/>
</dbReference>
<feature type="region of interest" description="Disordered" evidence="1">
    <location>
        <begin position="1"/>
        <end position="33"/>
    </location>
</feature>
<dbReference type="InterPro" id="IPR000253">
    <property type="entry name" value="FHA_dom"/>
</dbReference>
<feature type="domain" description="FHA" evidence="2">
    <location>
        <begin position="98"/>
        <end position="149"/>
    </location>
</feature>
<evidence type="ECO:0000256" key="1">
    <source>
        <dbReference type="SAM" id="MobiDB-lite"/>
    </source>
</evidence>
<dbReference type="OrthoDB" id="444265at2759"/>
<dbReference type="GO" id="GO:0031965">
    <property type="term" value="C:nuclear membrane"/>
    <property type="evidence" value="ECO:0007669"/>
    <property type="project" value="TreeGrafter"/>
</dbReference>
<comment type="caution">
    <text evidence="3">The sequence shown here is derived from an EMBL/GenBank/DDBJ whole genome shotgun (WGS) entry which is preliminary data.</text>
</comment>
<dbReference type="EMBL" id="BKCP01002002">
    <property type="protein sequence ID" value="GER27482.1"/>
    <property type="molecule type" value="Genomic_DNA"/>
</dbReference>
<organism evidence="3 4">
    <name type="scientific">Striga asiatica</name>
    <name type="common">Asiatic witchweed</name>
    <name type="synonym">Buchnera asiatica</name>
    <dbReference type="NCBI Taxonomy" id="4170"/>
    <lineage>
        <taxon>Eukaryota</taxon>
        <taxon>Viridiplantae</taxon>
        <taxon>Streptophyta</taxon>
        <taxon>Embryophyta</taxon>
        <taxon>Tracheophyta</taxon>
        <taxon>Spermatophyta</taxon>
        <taxon>Magnoliopsida</taxon>
        <taxon>eudicotyledons</taxon>
        <taxon>Gunneridae</taxon>
        <taxon>Pentapetalae</taxon>
        <taxon>asterids</taxon>
        <taxon>lamiids</taxon>
        <taxon>Lamiales</taxon>
        <taxon>Orobanchaceae</taxon>
        <taxon>Buchnereae</taxon>
        <taxon>Striga</taxon>
    </lineage>
</organism>
<dbReference type="InterPro" id="IPR002716">
    <property type="entry name" value="PIN_dom"/>
</dbReference>
<dbReference type="Pfam" id="PF00498">
    <property type="entry name" value="FHA"/>
    <property type="match status" value="1"/>
</dbReference>
<dbReference type="PANTHER" id="PTHR22593:SF8">
    <property type="entry name" value="FHA DOMAIN-CONTAINING PROTEIN PS1"/>
    <property type="match status" value="1"/>
</dbReference>
<dbReference type="Gene3D" id="2.60.200.20">
    <property type="match status" value="1"/>
</dbReference>
<feature type="compositionally biased region" description="Polar residues" evidence="1">
    <location>
        <begin position="8"/>
        <end position="33"/>
    </location>
</feature>
<sequence>MTHPTVLRLNSNSHRNPSPSISRTQNILKNPNNTQTPLILCATMAEDQELPKPKEREIPVFTVLKNNCILKNIFLLDNPPSISAPENVRRESEMEDILVVGRHPDCNIKLEHPSVSRFHLRIHSNPDSRSLHVTDLSSVHGTWISGKKVEPGVMVKLNEGDTLQIGASSRLYRLDWVPISRAYDINDPFVSQLDKASGVPEEEPDKATDQDHNTLFDGSDHVETMGDHLEGLERLFSIPNEDFCSSVRKTSPVLPLVYEDLHDSVPTEDLEKYSLPELFIQENDICISQPCQFEQENGTPVMNSKKKSGIINIWSRRSKPESVGIETSQFRAKSSRINTSLQMEKSFIDENQNNESLPMYVDDEKESFTTPEKENAFPHSHLFSDSKSKKGEILKSGLVLSMPVSIVDLDEEIFTPDKENMTPGSRVIRSMKNIAGKNPSSSHRSSPLKKAYNSNMYQEEASQCKKVFREWRSTSSGFKSHGSSKKELALSKCGAYREPFCPLPLESPGDHKSKSKPSVCEHNITRGSIDIKCPEPEENNTTKVPKIKWVIVVDTACLLDKNSRKELHLLRGLRGTNLVIPRIVVRELDCMLRRGDFFTRTSEVYAALQFIEESMEVAKWWIHVQSSTEEVGLLPPTPPASSSSPHWFGEDKWANSIGSSTPFFPCSLMQEIVTPTAGDHILDYALCCRRVRKDGQLVLLSNDVTLKIKAMAEGVLCETAQEFRRSLVNPFSARFLYADCSPIGPTWSCEDDIVLKEKYYPSPSKKVTRSSAGGGVKGLKLILMHNSSFRQITHVS</sequence>
<dbReference type="Pfam" id="PF13638">
    <property type="entry name" value="PIN_4"/>
    <property type="match status" value="1"/>
</dbReference>
<accession>A0A5A7P3Z7</accession>
<keyword evidence="4" id="KW-1185">Reference proteome</keyword>
<evidence type="ECO:0000313" key="4">
    <source>
        <dbReference type="Proteomes" id="UP000325081"/>
    </source>
</evidence>
<dbReference type="CDD" id="cd22691">
    <property type="entry name" value="FHA_PS1-like"/>
    <property type="match status" value="1"/>
</dbReference>
<dbReference type="Proteomes" id="UP000325081">
    <property type="component" value="Unassembled WGS sequence"/>
</dbReference>
<dbReference type="PROSITE" id="PS50006">
    <property type="entry name" value="FHA_DOMAIN"/>
    <property type="match status" value="1"/>
</dbReference>
<dbReference type="PANTHER" id="PTHR22593">
    <property type="entry name" value="TRANSMEMBRANE PROTEIN 18"/>
    <property type="match status" value="1"/>
</dbReference>
<dbReference type="SUPFAM" id="SSF49879">
    <property type="entry name" value="SMAD/FHA domain"/>
    <property type="match status" value="1"/>
</dbReference>
<evidence type="ECO:0000313" key="3">
    <source>
        <dbReference type="EMBL" id="GER27482.1"/>
    </source>
</evidence>